<name>A0ABR2EIS0_9ROSI</name>
<evidence type="ECO:0000313" key="4">
    <source>
        <dbReference type="Proteomes" id="UP001472677"/>
    </source>
</evidence>
<reference evidence="3 4" key="1">
    <citation type="journal article" date="2024" name="G3 (Bethesda)">
        <title>Genome assembly of Hibiscus sabdariffa L. provides insights into metabolisms of medicinal natural products.</title>
        <authorList>
            <person name="Kim T."/>
        </authorList>
    </citation>
    <scope>NUCLEOTIDE SEQUENCE [LARGE SCALE GENOMIC DNA]</scope>
    <source>
        <strain evidence="3">TK-2024</strain>
        <tissue evidence="3">Old leaves</tissue>
    </source>
</reference>
<dbReference type="Pfam" id="PF03181">
    <property type="entry name" value="BURP"/>
    <property type="match status" value="1"/>
</dbReference>
<dbReference type="PROSITE" id="PS51277">
    <property type="entry name" value="BURP"/>
    <property type="match status" value="1"/>
</dbReference>
<feature type="signal peptide" evidence="1">
    <location>
        <begin position="1"/>
        <end position="24"/>
    </location>
</feature>
<dbReference type="InterPro" id="IPR044816">
    <property type="entry name" value="BURP"/>
</dbReference>
<protein>
    <recommendedName>
        <fullName evidence="2">BURP domain-containing protein</fullName>
    </recommendedName>
</protein>
<dbReference type="PANTHER" id="PTHR31236:SF32">
    <property type="entry name" value="BURP DOMAIN PROTEIN USPL1-LIKE"/>
    <property type="match status" value="1"/>
</dbReference>
<evidence type="ECO:0000256" key="1">
    <source>
        <dbReference type="SAM" id="SignalP"/>
    </source>
</evidence>
<keyword evidence="4" id="KW-1185">Reference proteome</keyword>
<sequence>MGNGFVSCSFLFLLFVTLAPGVTSNVLRLPSMDFAEQTEDDGHGHGHHSSHMHMGMGMGISNLANYDPTFTVMKDVQVGKTMPISFPYIDDLRPYQFLPREKTRHIPFSSKALPELRRYFSVAPGSTQDIAMKQTLDFCEKEPPRGEATACVTSFESLAEYARGIVGSDSEVGIVRSSLISSTTPTLQNYTVVESKEILTGKVIPCHAEPYMYAVYYCHFQVNTDNKLFMVSLRGENGEWVDAVFLCHMDSSPWSEESKSLLRLGLKPGESEVCHFFPAYDLVVVPQ</sequence>
<dbReference type="InterPro" id="IPR004873">
    <property type="entry name" value="BURP_dom"/>
</dbReference>
<proteinExistence type="predicted"/>
<evidence type="ECO:0000259" key="2">
    <source>
        <dbReference type="PROSITE" id="PS51277"/>
    </source>
</evidence>
<feature type="domain" description="BURP" evidence="2">
    <location>
        <begin position="70"/>
        <end position="287"/>
    </location>
</feature>
<keyword evidence="1" id="KW-0732">Signal</keyword>
<dbReference type="PANTHER" id="PTHR31236">
    <property type="entry name" value="BURP DOMAIN PROTEIN USPL1-LIKE"/>
    <property type="match status" value="1"/>
</dbReference>
<dbReference type="EMBL" id="JBBPBM010000013">
    <property type="protein sequence ID" value="KAK8561274.1"/>
    <property type="molecule type" value="Genomic_DNA"/>
</dbReference>
<accession>A0ABR2EIS0</accession>
<dbReference type="SMART" id="SM01045">
    <property type="entry name" value="BURP"/>
    <property type="match status" value="1"/>
</dbReference>
<gene>
    <name evidence="3" type="ORF">V6N12_048348</name>
</gene>
<feature type="chain" id="PRO_5045083337" description="BURP domain-containing protein" evidence="1">
    <location>
        <begin position="25"/>
        <end position="287"/>
    </location>
</feature>
<organism evidence="3 4">
    <name type="scientific">Hibiscus sabdariffa</name>
    <name type="common">roselle</name>
    <dbReference type="NCBI Taxonomy" id="183260"/>
    <lineage>
        <taxon>Eukaryota</taxon>
        <taxon>Viridiplantae</taxon>
        <taxon>Streptophyta</taxon>
        <taxon>Embryophyta</taxon>
        <taxon>Tracheophyta</taxon>
        <taxon>Spermatophyta</taxon>
        <taxon>Magnoliopsida</taxon>
        <taxon>eudicotyledons</taxon>
        <taxon>Gunneridae</taxon>
        <taxon>Pentapetalae</taxon>
        <taxon>rosids</taxon>
        <taxon>malvids</taxon>
        <taxon>Malvales</taxon>
        <taxon>Malvaceae</taxon>
        <taxon>Malvoideae</taxon>
        <taxon>Hibiscus</taxon>
    </lineage>
</organism>
<dbReference type="Proteomes" id="UP001472677">
    <property type="component" value="Unassembled WGS sequence"/>
</dbReference>
<evidence type="ECO:0000313" key="3">
    <source>
        <dbReference type="EMBL" id="KAK8561274.1"/>
    </source>
</evidence>
<comment type="caution">
    <text evidence="3">The sequence shown here is derived from an EMBL/GenBank/DDBJ whole genome shotgun (WGS) entry which is preliminary data.</text>
</comment>